<reference evidence="2 3" key="1">
    <citation type="submission" date="2022-05" db="EMBL/GenBank/DDBJ databases">
        <authorList>
            <person name="Park J.-S."/>
        </authorList>
    </citation>
    <scope>NUCLEOTIDE SEQUENCE [LARGE SCALE GENOMIC DNA]</scope>
    <source>
        <strain evidence="2 3">2012CJ34-2</strain>
    </source>
</reference>
<dbReference type="InterPro" id="IPR031315">
    <property type="entry name" value="LNS2/PITP"/>
</dbReference>
<feature type="domain" description="LNS2/PITP" evidence="1">
    <location>
        <begin position="195"/>
        <end position="338"/>
    </location>
</feature>
<dbReference type="Pfam" id="PF24694">
    <property type="entry name" value="LNS2_PITM1-3"/>
    <property type="match status" value="1"/>
</dbReference>
<dbReference type="InterPro" id="IPR036412">
    <property type="entry name" value="HAD-like_sf"/>
</dbReference>
<dbReference type="PANTHER" id="PTHR10658">
    <property type="entry name" value="PHOSPHATIDYLINOSITOL TRANSFER PROTEIN"/>
    <property type="match status" value="1"/>
</dbReference>
<sequence>MSMGKLSQSFICATYSDSVSTFIKSLGIALALGTSSAWALNPPEPDPNPTPDLPVTLGTCPDYRGAINLPPLEGPKRKKFSHWQYRYLSRIGAPYHMVHDEIVNPSESVTIVGKFDYNLVTHKDLEHEVVHAYLFGAGMDKWEYLGNYKTDSDGKVHVPVQARPAGEYIVRMIVEGDLSWADGFISVVPKGQETVLFDIDGTLTTKDFEQVGDYLGTSVAASWDFAKETVQAYVDKGYRVIYVTGRPYWNTRDTREWFTSVINLPQWHLRTNNDGGSPLGYDTETFKRKYLTHLQQDKGLKITRAYGNASTDISAYADAGIPASETWIIGKNAGNKGTQALHDGYRDHYMSVVQSTPDAMCRNQ</sequence>
<dbReference type="Proteomes" id="UP001203338">
    <property type="component" value="Unassembled WGS sequence"/>
</dbReference>
<dbReference type="SMART" id="SM00775">
    <property type="entry name" value="LNS2"/>
    <property type="match status" value="1"/>
</dbReference>
<dbReference type="Gene3D" id="3.40.50.1000">
    <property type="entry name" value="HAD superfamily/HAD-like"/>
    <property type="match status" value="1"/>
</dbReference>
<organism evidence="2 3">
    <name type="scientific">Parendozoicomonas callyspongiae</name>
    <dbReference type="NCBI Taxonomy" id="2942213"/>
    <lineage>
        <taxon>Bacteria</taxon>
        <taxon>Pseudomonadati</taxon>
        <taxon>Pseudomonadota</taxon>
        <taxon>Gammaproteobacteria</taxon>
        <taxon>Oceanospirillales</taxon>
        <taxon>Endozoicomonadaceae</taxon>
        <taxon>Parendozoicomonas</taxon>
    </lineage>
</organism>
<protein>
    <submittedName>
        <fullName evidence="2">Haloacid dehalogenase</fullName>
    </submittedName>
</protein>
<evidence type="ECO:0000259" key="1">
    <source>
        <dbReference type="SMART" id="SM00775"/>
    </source>
</evidence>
<dbReference type="SUPFAM" id="SSF56784">
    <property type="entry name" value="HAD-like"/>
    <property type="match status" value="1"/>
</dbReference>
<name>A0ABT0PK21_9GAMM</name>
<dbReference type="EMBL" id="JAMFLX010000028">
    <property type="protein sequence ID" value="MCL6271591.1"/>
    <property type="molecule type" value="Genomic_DNA"/>
</dbReference>
<evidence type="ECO:0000313" key="2">
    <source>
        <dbReference type="EMBL" id="MCL6271591.1"/>
    </source>
</evidence>
<dbReference type="CDD" id="cd01427">
    <property type="entry name" value="HAD_like"/>
    <property type="match status" value="1"/>
</dbReference>
<dbReference type="InterPro" id="IPR001666">
    <property type="entry name" value="PI_transfer"/>
</dbReference>
<dbReference type="Pfam" id="PF24695">
    <property type="entry name" value="PITM1-3"/>
    <property type="match status" value="1"/>
</dbReference>
<evidence type="ECO:0000313" key="3">
    <source>
        <dbReference type="Proteomes" id="UP001203338"/>
    </source>
</evidence>
<gene>
    <name evidence="2" type="ORF">M3P05_16870</name>
</gene>
<dbReference type="RefSeq" id="WP_249701221.1">
    <property type="nucleotide sequence ID" value="NZ_JAMFLX010000028.1"/>
</dbReference>
<dbReference type="InterPro" id="IPR023214">
    <property type="entry name" value="HAD_sf"/>
</dbReference>
<dbReference type="PANTHER" id="PTHR10658:SF11">
    <property type="entry name" value="VIBRATOR, ISOFORM B"/>
    <property type="match status" value="1"/>
</dbReference>
<comment type="caution">
    <text evidence="2">The sequence shown here is derived from an EMBL/GenBank/DDBJ whole genome shotgun (WGS) entry which is preliminary data.</text>
</comment>
<proteinExistence type="predicted"/>
<keyword evidence="3" id="KW-1185">Reference proteome</keyword>
<accession>A0ABT0PK21</accession>